<sequence>KFKQEDHTAVELKEEVQFQHKMKVNLEVTLPERVVIGPFIINVEPLKLFLVGKRKDIFIKLLDMFAERQRAKVEEVSSSK</sequence>
<name>A0ABN7PLG8_TIMPD</name>
<organism evidence="1 2">
    <name type="scientific">Timema podura</name>
    <name type="common">Walking stick</name>
    <dbReference type="NCBI Taxonomy" id="61482"/>
    <lineage>
        <taxon>Eukaryota</taxon>
        <taxon>Metazoa</taxon>
        <taxon>Ecdysozoa</taxon>
        <taxon>Arthropoda</taxon>
        <taxon>Hexapoda</taxon>
        <taxon>Insecta</taxon>
        <taxon>Pterygota</taxon>
        <taxon>Neoptera</taxon>
        <taxon>Polyneoptera</taxon>
        <taxon>Phasmatodea</taxon>
        <taxon>Timematodea</taxon>
        <taxon>Timematoidea</taxon>
        <taxon>Timematidae</taxon>
        <taxon>Timema</taxon>
    </lineage>
</organism>
<comment type="caution">
    <text evidence="1">The sequence shown here is derived from an EMBL/GenBank/DDBJ whole genome shotgun (WGS) entry which is preliminary data.</text>
</comment>
<gene>
    <name evidence="1" type="ORF">TPAB3V08_LOCUS13272</name>
</gene>
<keyword evidence="2" id="KW-1185">Reference proteome</keyword>
<dbReference type="EMBL" id="CAJPIN010052977">
    <property type="protein sequence ID" value="CAG2066329.1"/>
    <property type="molecule type" value="Genomic_DNA"/>
</dbReference>
<accession>A0ABN7PLG8</accession>
<reference evidence="1" key="1">
    <citation type="submission" date="2021-03" db="EMBL/GenBank/DDBJ databases">
        <authorList>
            <person name="Tran Van P."/>
        </authorList>
    </citation>
    <scope>NUCLEOTIDE SEQUENCE</scope>
</reference>
<feature type="non-terminal residue" evidence="1">
    <location>
        <position position="1"/>
    </location>
</feature>
<evidence type="ECO:0000313" key="1">
    <source>
        <dbReference type="EMBL" id="CAG2066329.1"/>
    </source>
</evidence>
<proteinExistence type="predicted"/>
<dbReference type="Proteomes" id="UP001153148">
    <property type="component" value="Unassembled WGS sequence"/>
</dbReference>
<protein>
    <submittedName>
        <fullName evidence="1">Uncharacterized protein</fullName>
    </submittedName>
</protein>
<evidence type="ECO:0000313" key="2">
    <source>
        <dbReference type="Proteomes" id="UP001153148"/>
    </source>
</evidence>